<organism evidence="1 2">
    <name type="scientific">Mycena pura</name>
    <dbReference type="NCBI Taxonomy" id="153505"/>
    <lineage>
        <taxon>Eukaryota</taxon>
        <taxon>Fungi</taxon>
        <taxon>Dikarya</taxon>
        <taxon>Basidiomycota</taxon>
        <taxon>Agaricomycotina</taxon>
        <taxon>Agaricomycetes</taxon>
        <taxon>Agaricomycetidae</taxon>
        <taxon>Agaricales</taxon>
        <taxon>Marasmiineae</taxon>
        <taxon>Mycenaceae</taxon>
        <taxon>Mycena</taxon>
    </lineage>
</organism>
<name>A0AAD6YDE9_9AGAR</name>
<dbReference type="InterPro" id="IPR011009">
    <property type="entry name" value="Kinase-like_dom_sf"/>
</dbReference>
<evidence type="ECO:0000313" key="1">
    <source>
        <dbReference type="EMBL" id="KAJ7207115.1"/>
    </source>
</evidence>
<gene>
    <name evidence="1" type="ORF">GGX14DRAFT_366671</name>
</gene>
<dbReference type="AlphaFoldDB" id="A0AAD6YDE9"/>
<feature type="non-terminal residue" evidence="1">
    <location>
        <position position="415"/>
    </location>
</feature>
<dbReference type="Proteomes" id="UP001219525">
    <property type="component" value="Unassembled WGS sequence"/>
</dbReference>
<accession>A0AAD6YDE9</accession>
<proteinExistence type="predicted"/>
<dbReference type="EMBL" id="JARJCW010000037">
    <property type="protein sequence ID" value="KAJ7207115.1"/>
    <property type="molecule type" value="Genomic_DNA"/>
</dbReference>
<evidence type="ECO:0008006" key="3">
    <source>
        <dbReference type="Google" id="ProtNLM"/>
    </source>
</evidence>
<dbReference type="SUPFAM" id="SSF56112">
    <property type="entry name" value="Protein kinase-like (PK-like)"/>
    <property type="match status" value="1"/>
</dbReference>
<reference evidence="1" key="1">
    <citation type="submission" date="2023-03" db="EMBL/GenBank/DDBJ databases">
        <title>Massive genome expansion in bonnet fungi (Mycena s.s.) driven by repeated elements and novel gene families across ecological guilds.</title>
        <authorList>
            <consortium name="Lawrence Berkeley National Laboratory"/>
            <person name="Harder C.B."/>
            <person name="Miyauchi S."/>
            <person name="Viragh M."/>
            <person name="Kuo A."/>
            <person name="Thoen E."/>
            <person name="Andreopoulos B."/>
            <person name="Lu D."/>
            <person name="Skrede I."/>
            <person name="Drula E."/>
            <person name="Henrissat B."/>
            <person name="Morin E."/>
            <person name="Kohler A."/>
            <person name="Barry K."/>
            <person name="LaButti K."/>
            <person name="Morin E."/>
            <person name="Salamov A."/>
            <person name="Lipzen A."/>
            <person name="Mereny Z."/>
            <person name="Hegedus B."/>
            <person name="Baldrian P."/>
            <person name="Stursova M."/>
            <person name="Weitz H."/>
            <person name="Taylor A."/>
            <person name="Grigoriev I.V."/>
            <person name="Nagy L.G."/>
            <person name="Martin F."/>
            <person name="Kauserud H."/>
        </authorList>
    </citation>
    <scope>NUCLEOTIDE SEQUENCE</scope>
    <source>
        <strain evidence="1">9144</strain>
    </source>
</reference>
<protein>
    <recommendedName>
        <fullName evidence="3">Protein kinase domain-containing protein</fullName>
    </recommendedName>
</protein>
<evidence type="ECO:0000313" key="2">
    <source>
        <dbReference type="Proteomes" id="UP001219525"/>
    </source>
</evidence>
<keyword evidence="2" id="KW-1185">Reference proteome</keyword>
<sequence length="415" mass="47303">IPCPYVENAVIQLDFWPEGQPTSLKLDVRFVKVFKPFTMSEAAVVELVPGLRPVVEGFLLRQFVVKFSDPRHIRNDLPGMRDNAHERTDAPWTFGFRSFFLSMLRDFCSKRWPNYWNVLGPSVVDDYRHFYDEGDRAIWAAEMDHWEEVIGCHHREVAAYRALEPLQGRSIPNFFGTASYVPLEAGMDDALLSTVPCFFMEYIEGASLEEFELVDGPWSSGTNPSGALRLTDKDAPRASHAIIEVARSVRNLGVSNNDIAAHNILLRNLDPVDPVMIDFGYAKIDGGGRQDLSDVRGIDGGGRQDLSDVRGVLANLKWNLRSPYRAQAETPNPLTGFKFINDQLARAPRRREAFFDEIPEELRESERITVGEYGRKHTWQPARWKLKPYVRTCDEDEEWGVDEEVLKLFRAPGPM</sequence>
<comment type="caution">
    <text evidence="1">The sequence shown here is derived from an EMBL/GenBank/DDBJ whole genome shotgun (WGS) entry which is preliminary data.</text>
</comment>